<name>A0A3N4W7H5_9GAMM</name>
<feature type="domain" description="Acetyl-CoA dehydrogenase-like C-terminal" evidence="14">
    <location>
        <begin position="468"/>
        <end position="587"/>
    </location>
</feature>
<evidence type="ECO:0000256" key="3">
    <source>
        <dbReference type="ARBA" id="ARBA00022630"/>
    </source>
</evidence>
<dbReference type="InterPro" id="IPR009075">
    <property type="entry name" value="AcylCo_DH/oxidase_C"/>
</dbReference>
<proteinExistence type="inferred from homology"/>
<comment type="caution">
    <text evidence="15">The sequence shown here is derived from an EMBL/GenBank/DDBJ whole genome shotgun (WGS) entry which is preliminary data.</text>
</comment>
<dbReference type="InterPro" id="IPR036250">
    <property type="entry name" value="AcylCo_DH-like_C"/>
</dbReference>
<evidence type="ECO:0000313" key="16">
    <source>
        <dbReference type="Proteomes" id="UP000269708"/>
    </source>
</evidence>
<dbReference type="EMBL" id="RKQN01000001">
    <property type="protein sequence ID" value="RPE81154.1"/>
    <property type="molecule type" value="Genomic_DNA"/>
</dbReference>
<dbReference type="Pfam" id="PF12806">
    <property type="entry name" value="Acyl-CoA_dh_C"/>
    <property type="match status" value="1"/>
</dbReference>
<evidence type="ECO:0000259" key="11">
    <source>
        <dbReference type="Pfam" id="PF00441"/>
    </source>
</evidence>
<evidence type="ECO:0000259" key="14">
    <source>
        <dbReference type="Pfam" id="PF12806"/>
    </source>
</evidence>
<dbReference type="PANTHER" id="PTHR42803">
    <property type="entry name" value="ACYL-COA DEHYDROGENASE"/>
    <property type="match status" value="1"/>
</dbReference>
<dbReference type="SUPFAM" id="SSF47203">
    <property type="entry name" value="Acyl-CoA dehydrogenase C-terminal domain-like"/>
    <property type="match status" value="1"/>
</dbReference>
<dbReference type="Gene3D" id="1.20.140.10">
    <property type="entry name" value="Butyryl-CoA Dehydrogenase, subunit A, domain 3"/>
    <property type="match status" value="1"/>
</dbReference>
<keyword evidence="3 10" id="KW-0285">Flavoprotein</keyword>
<dbReference type="Proteomes" id="UP000269708">
    <property type="component" value="Unassembled WGS sequence"/>
</dbReference>
<dbReference type="GO" id="GO:0050660">
    <property type="term" value="F:flavin adenine dinucleotide binding"/>
    <property type="evidence" value="ECO:0007669"/>
    <property type="project" value="InterPro"/>
</dbReference>
<dbReference type="InterPro" id="IPR013786">
    <property type="entry name" value="AcylCoA_DH/ox_N"/>
</dbReference>
<evidence type="ECO:0000313" key="15">
    <source>
        <dbReference type="EMBL" id="RPE81154.1"/>
    </source>
</evidence>
<keyword evidence="16" id="KW-1185">Reference proteome</keyword>
<comment type="function">
    <text evidence="7">Involved in the assimilation of dimethylsulphoniopropionate (DMSP), an important compound in the fixation of carbon in marine phytoplankton, by mediating the conversion of 3-(methylthio)propanoyl-CoA (MMPA-CoA) to 3-(methylthio)acryloyl-CoA (MTA-CoA).</text>
</comment>
<evidence type="ECO:0000256" key="10">
    <source>
        <dbReference type="RuleBase" id="RU362125"/>
    </source>
</evidence>
<evidence type="ECO:0000256" key="9">
    <source>
        <dbReference type="ARBA" id="ARBA00069043"/>
    </source>
</evidence>
<dbReference type="AlphaFoldDB" id="A0A3N4W7H5"/>
<protein>
    <recommendedName>
        <fullName evidence="9">3-methylmercaptopropionyl-CoA dehydrogenase</fullName>
        <ecNumber evidence="8">1.3.99.41</ecNumber>
    </recommendedName>
</protein>
<comment type="similarity">
    <text evidence="2 10">Belongs to the acyl-CoA dehydrogenase family.</text>
</comment>
<dbReference type="InterPro" id="IPR037069">
    <property type="entry name" value="AcylCoA_DH/ox_N_sf"/>
</dbReference>
<dbReference type="EC" id="1.3.99.41" evidence="8"/>
<feature type="domain" description="Acyl-CoA oxidase/dehydrogenase middle" evidence="12">
    <location>
        <begin position="164"/>
        <end position="272"/>
    </location>
</feature>
<dbReference type="InterPro" id="IPR009100">
    <property type="entry name" value="AcylCoA_DH/oxidase_NM_dom_sf"/>
</dbReference>
<dbReference type="InterPro" id="IPR025878">
    <property type="entry name" value="Acyl-CoA_dh-like_C_dom"/>
</dbReference>
<evidence type="ECO:0000256" key="7">
    <source>
        <dbReference type="ARBA" id="ARBA00058683"/>
    </source>
</evidence>
<feature type="domain" description="Acyl-CoA dehydrogenase/oxidase N-terminal" evidence="13">
    <location>
        <begin position="41"/>
        <end position="158"/>
    </location>
</feature>
<dbReference type="FunFam" id="2.40.110.10:FF:000031">
    <property type="entry name" value="Acyl-CoA dehydrogenase, putative"/>
    <property type="match status" value="1"/>
</dbReference>
<evidence type="ECO:0000259" key="12">
    <source>
        <dbReference type="Pfam" id="PF02770"/>
    </source>
</evidence>
<evidence type="ECO:0000256" key="4">
    <source>
        <dbReference type="ARBA" id="ARBA00022827"/>
    </source>
</evidence>
<dbReference type="Pfam" id="PF02770">
    <property type="entry name" value="Acyl-CoA_dh_M"/>
    <property type="match status" value="1"/>
</dbReference>
<dbReference type="RefSeq" id="WP_123768730.1">
    <property type="nucleotide sequence ID" value="NZ_RKQN01000001.1"/>
</dbReference>
<dbReference type="SUPFAM" id="SSF56645">
    <property type="entry name" value="Acyl-CoA dehydrogenase NM domain-like"/>
    <property type="match status" value="1"/>
</dbReference>
<evidence type="ECO:0000259" key="13">
    <source>
        <dbReference type="Pfam" id="PF02771"/>
    </source>
</evidence>
<evidence type="ECO:0000256" key="6">
    <source>
        <dbReference type="ARBA" id="ARBA00051388"/>
    </source>
</evidence>
<accession>A0A3N4W7H5</accession>
<comment type="cofactor">
    <cofactor evidence="1 10">
        <name>FAD</name>
        <dbReference type="ChEBI" id="CHEBI:57692"/>
    </cofactor>
</comment>
<dbReference type="GO" id="GO:0016627">
    <property type="term" value="F:oxidoreductase activity, acting on the CH-CH group of donors"/>
    <property type="evidence" value="ECO:0007669"/>
    <property type="project" value="InterPro"/>
</dbReference>
<gene>
    <name evidence="15" type="ORF">EDC50_0326</name>
</gene>
<keyword evidence="5 10" id="KW-0560">Oxidoreductase</keyword>
<comment type="catalytic activity">
    <reaction evidence="6">
        <text>3-(methylsulfanyl)propanoyl-CoA + oxidized [electron-transfer flavoprotein] + H(+) = 3-(methylsulfanyl)acryloyl-CoA + reduced [electron-transfer flavoprotein]</text>
        <dbReference type="Rhea" id="RHEA:52612"/>
        <dbReference type="Rhea" id="RHEA-COMP:10685"/>
        <dbReference type="Rhea" id="RHEA-COMP:10686"/>
        <dbReference type="ChEBI" id="CHEBI:15378"/>
        <dbReference type="ChEBI" id="CHEBI:57692"/>
        <dbReference type="ChEBI" id="CHEBI:58307"/>
        <dbReference type="ChEBI" id="CHEBI:82815"/>
        <dbReference type="ChEBI" id="CHEBI:84994"/>
        <dbReference type="EC" id="1.3.99.41"/>
    </reaction>
    <physiologicalReaction direction="left-to-right" evidence="6">
        <dbReference type="Rhea" id="RHEA:52613"/>
    </physiologicalReaction>
</comment>
<evidence type="ECO:0000256" key="2">
    <source>
        <dbReference type="ARBA" id="ARBA00009347"/>
    </source>
</evidence>
<dbReference type="PANTHER" id="PTHR42803:SF1">
    <property type="entry name" value="BROAD-SPECIFICITY LINEAR ACYL-COA DEHYDROGENASE FADE5"/>
    <property type="match status" value="1"/>
</dbReference>
<dbReference type="Pfam" id="PF00441">
    <property type="entry name" value="Acyl-CoA_dh_1"/>
    <property type="match status" value="1"/>
</dbReference>
<dbReference type="Pfam" id="PF02771">
    <property type="entry name" value="Acyl-CoA_dh_N"/>
    <property type="match status" value="1"/>
</dbReference>
<sequence length="590" mass="63128">MSAYQAPLADMRFALFDVLDAGRTFERLGFADATRDVLDAVLEEGARFAETVLAPLNAVGDREGCALDRDTGAVTTPAGFKQAYAQYVEGGWPALTAPVEFGGQGLPHALGVPLKEMIDAANLSWGNFPLLSHGATEALLHHGEPWQREAFLKPLVEGRWTGTMCLTEPHCGSDLGLLKTRAEPQADGSYAITGTKIFITAGEHDFTDNIVHLVLARLPDAPAGSRGISLFVVPKVKVGRDGAPGERNAVRCGSLEHKMGIHGSATCVMNFDGAQGWRVGQPHKGLAAMFTMMNTARLAVGLQGLGLSDRALQNALRYARERLQMRAPSGPRYPDKPADPIVVHPDVRRMLLTCKALVEGGRVLGYDAGLQVDIAAHAPDAAEREQAEALLGLLTPIVKACLTEWGVECTYHALQCFGGHGYIAEHGMEQLARDARITTLYEGTTGIQALDLLGRKIVQLQGAGLRVLLARIEAFCDAHAGNAALAEFVGPLRAKAAEWQHLTQRIVARAAGNAEEIGAAAYDYLLYSGYVALAYCWARSVAAAEARGSQALKDDKRATARFYFARVLPRTLAHAAAIESGLAALPELDG</sequence>
<dbReference type="OrthoDB" id="9764895at2"/>
<organism evidence="15 16">
    <name type="scientific">Vulcaniibacterium tengchongense</name>
    <dbReference type="NCBI Taxonomy" id="1273429"/>
    <lineage>
        <taxon>Bacteria</taxon>
        <taxon>Pseudomonadati</taxon>
        <taxon>Pseudomonadota</taxon>
        <taxon>Gammaproteobacteria</taxon>
        <taxon>Lysobacterales</taxon>
        <taxon>Lysobacteraceae</taxon>
        <taxon>Vulcaniibacterium</taxon>
    </lineage>
</organism>
<feature type="domain" description="Acyl-CoA dehydrogenase/oxidase C-terminal" evidence="11">
    <location>
        <begin position="284"/>
        <end position="451"/>
    </location>
</feature>
<evidence type="ECO:0000256" key="5">
    <source>
        <dbReference type="ARBA" id="ARBA00023002"/>
    </source>
</evidence>
<keyword evidence="4 10" id="KW-0274">FAD</keyword>
<dbReference type="InterPro" id="IPR046373">
    <property type="entry name" value="Acyl-CoA_Oxase/DH_mid-dom_sf"/>
</dbReference>
<reference evidence="15 16" key="1">
    <citation type="submission" date="2018-11" db="EMBL/GenBank/DDBJ databases">
        <title>Genomic Encyclopedia of Type Strains, Phase IV (KMG-IV): sequencing the most valuable type-strain genomes for metagenomic binning, comparative biology and taxonomic classification.</title>
        <authorList>
            <person name="Goeker M."/>
        </authorList>
    </citation>
    <scope>NUCLEOTIDE SEQUENCE [LARGE SCALE GENOMIC DNA]</scope>
    <source>
        <strain evidence="15 16">DSM 25623</strain>
    </source>
</reference>
<dbReference type="InterPro" id="IPR006091">
    <property type="entry name" value="Acyl-CoA_Oxase/DH_mid-dom"/>
</dbReference>
<dbReference type="Gene3D" id="1.10.540.10">
    <property type="entry name" value="Acyl-CoA dehydrogenase/oxidase, N-terminal domain"/>
    <property type="match status" value="1"/>
</dbReference>
<dbReference type="Gene3D" id="2.40.110.10">
    <property type="entry name" value="Butyryl-CoA Dehydrogenase, subunit A, domain 2"/>
    <property type="match status" value="1"/>
</dbReference>
<evidence type="ECO:0000256" key="1">
    <source>
        <dbReference type="ARBA" id="ARBA00001974"/>
    </source>
</evidence>
<evidence type="ECO:0000256" key="8">
    <source>
        <dbReference type="ARBA" id="ARBA00066694"/>
    </source>
</evidence>
<dbReference type="InterPro" id="IPR052166">
    <property type="entry name" value="Diverse_Acyl-CoA_DH"/>
</dbReference>